<dbReference type="Proteomes" id="UP000612893">
    <property type="component" value="Unassembled WGS sequence"/>
</dbReference>
<dbReference type="GO" id="GO:0006753">
    <property type="term" value="P:nucleoside phosphate metabolic process"/>
    <property type="evidence" value="ECO:0007669"/>
    <property type="project" value="TreeGrafter"/>
</dbReference>
<dbReference type="PROSITE" id="PS51462">
    <property type="entry name" value="NUDIX"/>
    <property type="match status" value="1"/>
</dbReference>
<dbReference type="Pfam" id="PF00293">
    <property type="entry name" value="NUDIX"/>
    <property type="match status" value="1"/>
</dbReference>
<dbReference type="AlphaFoldDB" id="A0A934K9V6"/>
<dbReference type="InterPro" id="IPR020084">
    <property type="entry name" value="NUDIX_hydrolase_CS"/>
</dbReference>
<sequence>MKLERAEQPPFDVIGGEEVARRASIALRSDRVRWPDGEEADYRVVESPDSVFIVPFDPRGGTVLVRQWRHAWNGSAWEVPAGTLEPREEPLAGAQRELREEAGLIAEEWRPLGFTRGTALVTGRQHHFLARGLSRVQRAPERYERDMILRELPFDEALEAALDGSIEHAGTIASLVRAARALGKL</sequence>
<dbReference type="GO" id="GO:0016787">
    <property type="term" value="F:hydrolase activity"/>
    <property type="evidence" value="ECO:0007669"/>
    <property type="project" value="UniProtKB-KW"/>
</dbReference>
<dbReference type="Gene3D" id="3.90.79.10">
    <property type="entry name" value="Nucleoside Triphosphate Pyrophosphohydrolase"/>
    <property type="match status" value="1"/>
</dbReference>
<proteinExistence type="predicted"/>
<dbReference type="CDD" id="cd24161">
    <property type="entry name" value="NUDIX_ADPRase_Ndx2"/>
    <property type="match status" value="1"/>
</dbReference>
<dbReference type="GO" id="GO:0019693">
    <property type="term" value="P:ribose phosphate metabolic process"/>
    <property type="evidence" value="ECO:0007669"/>
    <property type="project" value="TreeGrafter"/>
</dbReference>
<accession>A0A934K9V6</accession>
<comment type="cofactor">
    <cofactor evidence="1">
        <name>Mg(2+)</name>
        <dbReference type="ChEBI" id="CHEBI:18420"/>
    </cofactor>
</comment>
<keyword evidence="2 4" id="KW-0378">Hydrolase</keyword>
<reference evidence="4" key="1">
    <citation type="submission" date="2020-10" db="EMBL/GenBank/DDBJ databases">
        <title>Ca. Dormibacterota MAGs.</title>
        <authorList>
            <person name="Montgomery K."/>
        </authorList>
    </citation>
    <scope>NUCLEOTIDE SEQUENCE [LARGE SCALE GENOMIC DNA]</scope>
    <source>
        <strain evidence="4">SC8812_S17_10</strain>
    </source>
</reference>
<dbReference type="InterPro" id="IPR015797">
    <property type="entry name" value="NUDIX_hydrolase-like_dom_sf"/>
</dbReference>
<feature type="domain" description="Nudix hydrolase" evidence="3">
    <location>
        <begin position="46"/>
        <end position="180"/>
    </location>
</feature>
<dbReference type="EMBL" id="JAEKNR010000145">
    <property type="protein sequence ID" value="MBJ7599233.1"/>
    <property type="molecule type" value="Genomic_DNA"/>
</dbReference>
<organism evidence="4 5">
    <name type="scientific">Candidatus Nephthysia bennettiae</name>
    <dbReference type="NCBI Taxonomy" id="3127016"/>
    <lineage>
        <taxon>Bacteria</taxon>
        <taxon>Bacillati</taxon>
        <taxon>Candidatus Dormiibacterota</taxon>
        <taxon>Candidatus Dormibacteria</taxon>
        <taxon>Candidatus Dormibacterales</taxon>
        <taxon>Candidatus Dormibacteraceae</taxon>
        <taxon>Candidatus Nephthysia</taxon>
    </lineage>
</organism>
<gene>
    <name evidence="4" type="ORF">JF922_14310</name>
</gene>
<dbReference type="PANTHER" id="PTHR11839:SF18">
    <property type="entry name" value="NUDIX HYDROLASE DOMAIN-CONTAINING PROTEIN"/>
    <property type="match status" value="1"/>
</dbReference>
<name>A0A934K9V6_9BACT</name>
<dbReference type="PROSITE" id="PS00893">
    <property type="entry name" value="NUDIX_BOX"/>
    <property type="match status" value="1"/>
</dbReference>
<dbReference type="RefSeq" id="WP_338202728.1">
    <property type="nucleotide sequence ID" value="NZ_JAEKNR010000145.1"/>
</dbReference>
<dbReference type="PANTHER" id="PTHR11839">
    <property type="entry name" value="UDP/ADP-SUGAR PYROPHOSPHATASE"/>
    <property type="match status" value="1"/>
</dbReference>
<evidence type="ECO:0000313" key="4">
    <source>
        <dbReference type="EMBL" id="MBJ7599233.1"/>
    </source>
</evidence>
<protein>
    <submittedName>
        <fullName evidence="4">NUDIX hydrolase</fullName>
    </submittedName>
</protein>
<dbReference type="InterPro" id="IPR000086">
    <property type="entry name" value="NUDIX_hydrolase_dom"/>
</dbReference>
<comment type="caution">
    <text evidence="4">The sequence shown here is derived from an EMBL/GenBank/DDBJ whole genome shotgun (WGS) entry which is preliminary data.</text>
</comment>
<evidence type="ECO:0000256" key="1">
    <source>
        <dbReference type="ARBA" id="ARBA00001946"/>
    </source>
</evidence>
<dbReference type="GO" id="GO:0005829">
    <property type="term" value="C:cytosol"/>
    <property type="evidence" value="ECO:0007669"/>
    <property type="project" value="TreeGrafter"/>
</dbReference>
<keyword evidence="5" id="KW-1185">Reference proteome</keyword>
<evidence type="ECO:0000259" key="3">
    <source>
        <dbReference type="PROSITE" id="PS51462"/>
    </source>
</evidence>
<evidence type="ECO:0000313" key="5">
    <source>
        <dbReference type="Proteomes" id="UP000612893"/>
    </source>
</evidence>
<evidence type="ECO:0000256" key="2">
    <source>
        <dbReference type="ARBA" id="ARBA00022801"/>
    </source>
</evidence>
<dbReference type="SUPFAM" id="SSF55811">
    <property type="entry name" value="Nudix"/>
    <property type="match status" value="1"/>
</dbReference>